<gene>
    <name evidence="1" type="ORF">BG844_01580</name>
</gene>
<sequence length="120" mass="13688">MVTVCETWHLKAEYADRALELMQEMDDLVGPQAHEDPAWSGHASFFQSQADPGTVLMMYAWRSVPDHQSLAASEQDLLADFHAKYCTAPRDITYYTELPVDVDHDDDHDHHHEPERGTHG</sequence>
<name>A0A1K0FSW4_9ACTN</name>
<keyword evidence="2" id="KW-1185">Reference proteome</keyword>
<evidence type="ECO:0000313" key="2">
    <source>
        <dbReference type="Proteomes" id="UP000182486"/>
    </source>
</evidence>
<organism evidence="1 2">
    <name type="scientific">Couchioplanes caeruleus subsp. caeruleus</name>
    <dbReference type="NCBI Taxonomy" id="56427"/>
    <lineage>
        <taxon>Bacteria</taxon>
        <taxon>Bacillati</taxon>
        <taxon>Actinomycetota</taxon>
        <taxon>Actinomycetes</taxon>
        <taxon>Micromonosporales</taxon>
        <taxon>Micromonosporaceae</taxon>
        <taxon>Couchioplanes</taxon>
    </lineage>
</organism>
<dbReference type="AlphaFoldDB" id="A0A1K0FSW4"/>
<reference evidence="1 2" key="1">
    <citation type="submission" date="2016-09" db="EMBL/GenBank/DDBJ databases">
        <title>Couchioplanes caeruleus draft genome sequence.</title>
        <authorList>
            <person name="Sheehan J."/>
            <person name="Caffrey P."/>
        </authorList>
    </citation>
    <scope>NUCLEOTIDE SEQUENCE [LARGE SCALE GENOMIC DNA]</scope>
    <source>
        <strain evidence="1 2">DSM 43634</strain>
    </source>
</reference>
<proteinExistence type="predicted"/>
<comment type="caution">
    <text evidence="1">The sequence shown here is derived from an EMBL/GenBank/DDBJ whole genome shotgun (WGS) entry which is preliminary data.</text>
</comment>
<dbReference type="Proteomes" id="UP000182486">
    <property type="component" value="Unassembled WGS sequence"/>
</dbReference>
<evidence type="ECO:0000313" key="1">
    <source>
        <dbReference type="EMBL" id="OJF15951.1"/>
    </source>
</evidence>
<dbReference type="EMBL" id="MEIA01000007">
    <property type="protein sequence ID" value="OJF15951.1"/>
    <property type="molecule type" value="Genomic_DNA"/>
</dbReference>
<accession>A0A1K0FSW4</accession>
<evidence type="ECO:0008006" key="3">
    <source>
        <dbReference type="Google" id="ProtNLM"/>
    </source>
</evidence>
<dbReference type="RefSeq" id="WP_071802898.1">
    <property type="nucleotide sequence ID" value="NZ_MEIA01000007.1"/>
</dbReference>
<protein>
    <recommendedName>
        <fullName evidence="3">ABM domain-containing protein</fullName>
    </recommendedName>
</protein>